<keyword evidence="6" id="KW-1133">Transmembrane helix</keyword>
<dbReference type="InterPro" id="IPR036887">
    <property type="entry name" value="HTH_APSES_sf"/>
</dbReference>
<feature type="region of interest" description="Disordered" evidence="5">
    <location>
        <begin position="300"/>
        <end position="327"/>
    </location>
</feature>
<dbReference type="GO" id="GO:0070197">
    <property type="term" value="P:meiotic attachment of telomere to nuclear envelope"/>
    <property type="evidence" value="ECO:0007669"/>
    <property type="project" value="InterPro"/>
</dbReference>
<dbReference type="InterPro" id="IPR003163">
    <property type="entry name" value="Tscrpt_reg_HTH_APSES-type"/>
</dbReference>
<dbReference type="Pfam" id="PF04383">
    <property type="entry name" value="KilA-N"/>
    <property type="match status" value="1"/>
</dbReference>
<reference evidence="7" key="1">
    <citation type="submission" date="2021-08" db="EMBL/GenBank/DDBJ databases">
        <title>Global Aspergillus fumigatus from environmental and clinical sources.</title>
        <authorList>
            <person name="Barber A."/>
            <person name="Sae-Ong T."/>
        </authorList>
    </citation>
    <scope>NUCLEOTIDE SEQUENCE</scope>
    <source>
        <strain evidence="7">NRZ-2016-071</strain>
    </source>
</reference>
<name>A0A229WSG2_ASPFM</name>
<proteinExistence type="predicted"/>
<dbReference type="PANTHER" id="PTHR38044">
    <property type="entry name" value="BOUQUET FORMATION PROTEIN 4"/>
    <property type="match status" value="1"/>
</dbReference>
<evidence type="ECO:0000256" key="3">
    <source>
        <dbReference type="ARBA" id="ARBA00023321"/>
    </source>
</evidence>
<gene>
    <name evidence="7" type="ORF">KXV57_004655</name>
</gene>
<dbReference type="GO" id="GO:0048315">
    <property type="term" value="P:conidium formation"/>
    <property type="evidence" value="ECO:0007669"/>
    <property type="project" value="UniProtKB-KW"/>
</dbReference>
<dbReference type="InterPro" id="IPR037548">
    <property type="entry name" value="Bqt4"/>
</dbReference>
<protein>
    <recommendedName>
        <fullName evidence="1">Cell pattern formation-associated protein stuA</fullName>
    </recommendedName>
    <alternativeName>
        <fullName evidence="4">Stunted protein A</fullName>
    </alternativeName>
</protein>
<keyword evidence="6" id="KW-0472">Membrane</keyword>
<dbReference type="GO" id="GO:0030435">
    <property type="term" value="P:sporulation resulting in formation of a cellular spore"/>
    <property type="evidence" value="ECO:0007669"/>
    <property type="project" value="UniProtKB-KW"/>
</dbReference>
<evidence type="ECO:0000256" key="5">
    <source>
        <dbReference type="SAM" id="MobiDB-lite"/>
    </source>
</evidence>
<dbReference type="EMBL" id="JAIBSC010000003">
    <property type="protein sequence ID" value="KAH1911253.1"/>
    <property type="molecule type" value="Genomic_DNA"/>
</dbReference>
<dbReference type="AlphaFoldDB" id="A0A229WSG2"/>
<evidence type="ECO:0000256" key="2">
    <source>
        <dbReference type="ARBA" id="ARBA00022969"/>
    </source>
</evidence>
<dbReference type="SUPFAM" id="SSF54616">
    <property type="entry name" value="DNA-binding domain of Mlu1-box binding protein MBP1"/>
    <property type="match status" value="1"/>
</dbReference>
<feature type="transmembrane region" description="Helical" evidence="6">
    <location>
        <begin position="442"/>
        <end position="459"/>
    </location>
</feature>
<dbReference type="Proteomes" id="UP000813423">
    <property type="component" value="Unassembled WGS sequence"/>
</dbReference>
<keyword evidence="2" id="KW-0749">Sporulation</keyword>
<evidence type="ECO:0000256" key="4">
    <source>
        <dbReference type="ARBA" id="ARBA00031907"/>
    </source>
</evidence>
<keyword evidence="3" id="KW-0183">Conidiation</keyword>
<evidence type="ECO:0000313" key="7">
    <source>
        <dbReference type="EMBL" id="KAH1911253.1"/>
    </source>
</evidence>
<dbReference type="GO" id="GO:0003677">
    <property type="term" value="F:DNA binding"/>
    <property type="evidence" value="ECO:0007669"/>
    <property type="project" value="InterPro"/>
</dbReference>
<evidence type="ECO:0000313" key="8">
    <source>
        <dbReference type="Proteomes" id="UP000813423"/>
    </source>
</evidence>
<evidence type="ECO:0000256" key="6">
    <source>
        <dbReference type="SAM" id="Phobius"/>
    </source>
</evidence>
<evidence type="ECO:0000256" key="1">
    <source>
        <dbReference type="ARBA" id="ARBA00019309"/>
    </source>
</evidence>
<accession>A0A229WSG2</accession>
<feature type="region of interest" description="Disordered" evidence="5">
    <location>
        <begin position="194"/>
        <end position="258"/>
    </location>
</feature>
<dbReference type="PROSITE" id="PS51299">
    <property type="entry name" value="HTH_APSES"/>
    <property type="match status" value="1"/>
</dbReference>
<dbReference type="SMART" id="SM01252">
    <property type="entry name" value="KilA-N"/>
    <property type="match status" value="1"/>
</dbReference>
<dbReference type="GO" id="GO:0044820">
    <property type="term" value="P:mitotic telomere tethering at nuclear periphery"/>
    <property type="evidence" value="ECO:0007669"/>
    <property type="project" value="TreeGrafter"/>
</dbReference>
<keyword evidence="6" id="KW-0812">Transmembrane</keyword>
<dbReference type="PANTHER" id="PTHR38044:SF1">
    <property type="entry name" value="BOUQUET FORMATION PROTEIN 4"/>
    <property type="match status" value="1"/>
</dbReference>
<sequence>MVRSLPKRNNPLVLPDQSPSCKLKLHHSIFRILGSKIALDASTRRRYEELLALRRLGKTNLAVKPTQIGTSNATKPENLGPFEYAHLRAKLPKDLKGSEIFASHAPQQHPETYFLMRRSKDGYVSATGMFKIAFPWAKLEEEKAEREYLKTREGTSEDEIAGNIWVSPLLALELAKEYQMYDWVRALLDPTEIPQTPKKQITPPPKFELPPIEAPTQLSAPSQRTRRGRSASPSKRATLSPRKPRKTRAAKEASVEEASAASASLQNALDMTASNADAGSANGTVESSVEEHVEEKVVTVTGDTTKPASRKKVAAIPEENEVEEEKVKVDVKTTADTVDDVRTTQTTISVEMPVSLPEAPSAEDTEKMIAKAKEMVAEAIKVQTTEGEQPEASSPKGAKKRKTDMLSEDEEDEETRAASALRAKRAKVLEEKLKRERVRNRALVGVTAVFALAASIPYFF</sequence>
<dbReference type="GO" id="GO:1990862">
    <property type="term" value="C:nuclear membrane complex Bqt3-Bqt4"/>
    <property type="evidence" value="ECO:0007669"/>
    <property type="project" value="InterPro"/>
</dbReference>
<dbReference type="Gene3D" id="3.10.260.10">
    <property type="entry name" value="Transcription regulator HTH, APSES-type DNA-binding domain"/>
    <property type="match status" value="1"/>
</dbReference>
<organism evidence="7 8">
    <name type="scientific">Aspergillus fumigatus</name>
    <name type="common">Neosartorya fumigata</name>
    <dbReference type="NCBI Taxonomy" id="746128"/>
    <lineage>
        <taxon>Eukaryota</taxon>
        <taxon>Fungi</taxon>
        <taxon>Dikarya</taxon>
        <taxon>Ascomycota</taxon>
        <taxon>Pezizomycotina</taxon>
        <taxon>Eurotiomycetes</taxon>
        <taxon>Eurotiomycetidae</taxon>
        <taxon>Eurotiales</taxon>
        <taxon>Aspergillaceae</taxon>
        <taxon>Aspergillus</taxon>
        <taxon>Aspergillus subgen. Fumigati</taxon>
    </lineage>
</organism>
<dbReference type="InterPro" id="IPR018004">
    <property type="entry name" value="KilA/APSES_HTH"/>
</dbReference>
<feature type="region of interest" description="Disordered" evidence="5">
    <location>
        <begin position="381"/>
        <end position="422"/>
    </location>
</feature>
<dbReference type="FunFam" id="3.10.260.10:FF:000002">
    <property type="entry name" value="APSES transcription factor, putative"/>
    <property type="match status" value="1"/>
</dbReference>
<comment type="caution">
    <text evidence="7">The sequence shown here is derived from an EMBL/GenBank/DDBJ whole genome shotgun (WGS) entry which is preliminary data.</text>
</comment>